<name>A0AAE1F7Z8_PETCI</name>
<evidence type="ECO:0000313" key="2">
    <source>
        <dbReference type="Proteomes" id="UP001286313"/>
    </source>
</evidence>
<accession>A0AAE1F7Z8</accession>
<proteinExistence type="predicted"/>
<sequence length="119" mass="12754">MQRELAEVKMAAVTSRLTGTGCARRNGPGSCLYYCAASTTSPVCFSHQPSPTDVALRKSVATLMSRCTAFENRFSALVAWIDGLVAPQAANNSKLYTLVEARQAIISTAPTPWTSTSKH</sequence>
<comment type="caution">
    <text evidence="1">The sequence shown here is derived from an EMBL/GenBank/DDBJ whole genome shotgun (WGS) entry which is preliminary data.</text>
</comment>
<organism evidence="1 2">
    <name type="scientific">Petrolisthes cinctipes</name>
    <name type="common">Flat porcelain crab</name>
    <dbReference type="NCBI Taxonomy" id="88211"/>
    <lineage>
        <taxon>Eukaryota</taxon>
        <taxon>Metazoa</taxon>
        <taxon>Ecdysozoa</taxon>
        <taxon>Arthropoda</taxon>
        <taxon>Crustacea</taxon>
        <taxon>Multicrustacea</taxon>
        <taxon>Malacostraca</taxon>
        <taxon>Eumalacostraca</taxon>
        <taxon>Eucarida</taxon>
        <taxon>Decapoda</taxon>
        <taxon>Pleocyemata</taxon>
        <taxon>Anomura</taxon>
        <taxon>Galatheoidea</taxon>
        <taxon>Porcellanidae</taxon>
        <taxon>Petrolisthes</taxon>
    </lineage>
</organism>
<keyword evidence="2" id="KW-1185">Reference proteome</keyword>
<dbReference type="Proteomes" id="UP001286313">
    <property type="component" value="Unassembled WGS sequence"/>
</dbReference>
<gene>
    <name evidence="1" type="ORF">Pcinc_025809</name>
</gene>
<evidence type="ECO:0000313" key="1">
    <source>
        <dbReference type="EMBL" id="KAK3868771.1"/>
    </source>
</evidence>
<dbReference type="EMBL" id="JAWQEG010002943">
    <property type="protein sequence ID" value="KAK3868771.1"/>
    <property type="molecule type" value="Genomic_DNA"/>
</dbReference>
<reference evidence="1" key="1">
    <citation type="submission" date="2023-10" db="EMBL/GenBank/DDBJ databases">
        <title>Genome assemblies of two species of porcelain crab, Petrolisthes cinctipes and Petrolisthes manimaculis (Anomura: Porcellanidae).</title>
        <authorList>
            <person name="Angst P."/>
        </authorList>
    </citation>
    <scope>NUCLEOTIDE SEQUENCE</scope>
    <source>
        <strain evidence="1">PB745_01</strain>
        <tissue evidence="1">Gill</tissue>
    </source>
</reference>
<dbReference type="AlphaFoldDB" id="A0AAE1F7Z8"/>
<protein>
    <submittedName>
        <fullName evidence="1">Uncharacterized protein</fullName>
    </submittedName>
</protein>